<organism evidence="2 3">
    <name type="scientific">Gracilibacillus salitolerans</name>
    <dbReference type="NCBI Taxonomy" id="2663022"/>
    <lineage>
        <taxon>Bacteria</taxon>
        <taxon>Bacillati</taxon>
        <taxon>Bacillota</taxon>
        <taxon>Bacilli</taxon>
        <taxon>Bacillales</taxon>
        <taxon>Bacillaceae</taxon>
        <taxon>Gracilibacillus</taxon>
    </lineage>
</organism>
<feature type="transmembrane region" description="Helical" evidence="1">
    <location>
        <begin position="427"/>
        <end position="449"/>
    </location>
</feature>
<dbReference type="Gene3D" id="3.30.2090.10">
    <property type="entry name" value="Multidrug efflux transporter AcrB TolC docking domain, DN and DC subdomains"/>
    <property type="match status" value="2"/>
</dbReference>
<gene>
    <name evidence="2" type="ORF">GI584_04545</name>
</gene>
<reference evidence="2 3" key="1">
    <citation type="submission" date="2019-11" db="EMBL/GenBank/DDBJ databases">
        <title>Gracilibacillus salitolerans sp. nov., a moderate halophile isolated from a saline soil in northwest China.</title>
        <authorList>
            <person name="Gan L."/>
        </authorList>
    </citation>
    <scope>NUCLEOTIDE SEQUENCE [LARGE SCALE GENOMIC DNA]</scope>
    <source>
        <strain evidence="2 3">SCU50</strain>
    </source>
</reference>
<feature type="transmembrane region" description="Helical" evidence="1">
    <location>
        <begin position="12"/>
        <end position="30"/>
    </location>
</feature>
<dbReference type="PRINTS" id="PR00702">
    <property type="entry name" value="ACRIFLAVINRP"/>
</dbReference>
<dbReference type="AlphaFoldDB" id="A0A5Q2TEY9"/>
<feature type="transmembrane region" description="Helical" evidence="1">
    <location>
        <begin position="330"/>
        <end position="349"/>
    </location>
</feature>
<feature type="transmembrane region" description="Helical" evidence="1">
    <location>
        <begin position="935"/>
        <end position="952"/>
    </location>
</feature>
<dbReference type="SUPFAM" id="SSF82866">
    <property type="entry name" value="Multidrug efflux transporter AcrB transmembrane domain"/>
    <property type="match status" value="2"/>
</dbReference>
<dbReference type="Proteomes" id="UP000339690">
    <property type="component" value="Chromosome"/>
</dbReference>
<dbReference type="SUPFAM" id="SSF82714">
    <property type="entry name" value="Multidrug efflux transporter AcrB TolC docking domain, DN and DC subdomains"/>
    <property type="match status" value="1"/>
</dbReference>
<dbReference type="SUPFAM" id="SSF82693">
    <property type="entry name" value="Multidrug efflux transporter AcrB pore domain, PN1, PN2, PC1 and PC2 subdomains"/>
    <property type="match status" value="2"/>
</dbReference>
<dbReference type="GO" id="GO:0042910">
    <property type="term" value="F:xenobiotic transmembrane transporter activity"/>
    <property type="evidence" value="ECO:0007669"/>
    <property type="project" value="TreeGrafter"/>
</dbReference>
<feature type="transmembrane region" description="Helical" evidence="1">
    <location>
        <begin position="831"/>
        <end position="850"/>
    </location>
</feature>
<keyword evidence="1" id="KW-1133">Transmembrane helix</keyword>
<keyword evidence="1" id="KW-0472">Membrane</keyword>
<dbReference type="KEGG" id="grc:GI584_04545"/>
<dbReference type="PANTHER" id="PTHR32063:SF0">
    <property type="entry name" value="SWARMING MOTILITY PROTEIN SWRC"/>
    <property type="match status" value="1"/>
</dbReference>
<dbReference type="InterPro" id="IPR001036">
    <property type="entry name" value="Acrflvin-R"/>
</dbReference>
<feature type="transmembrane region" description="Helical" evidence="1">
    <location>
        <begin position="382"/>
        <end position="406"/>
    </location>
</feature>
<dbReference type="Gene3D" id="3.30.70.1440">
    <property type="entry name" value="Multidrug efflux transporter AcrB pore domain"/>
    <property type="match status" value="1"/>
</dbReference>
<dbReference type="InterPro" id="IPR027463">
    <property type="entry name" value="AcrB_DN_DC_subdom"/>
</dbReference>
<keyword evidence="3" id="KW-1185">Reference proteome</keyword>
<evidence type="ECO:0000313" key="3">
    <source>
        <dbReference type="Proteomes" id="UP000339690"/>
    </source>
</evidence>
<feature type="transmembrane region" description="Helical" evidence="1">
    <location>
        <begin position="519"/>
        <end position="537"/>
    </location>
</feature>
<evidence type="ECO:0000256" key="1">
    <source>
        <dbReference type="SAM" id="Phobius"/>
    </source>
</evidence>
<dbReference type="Pfam" id="PF00873">
    <property type="entry name" value="ACR_tran"/>
    <property type="match status" value="1"/>
</dbReference>
<feature type="transmembrane region" description="Helical" evidence="1">
    <location>
        <begin position="857"/>
        <end position="880"/>
    </location>
</feature>
<feature type="transmembrane region" description="Helical" evidence="1">
    <location>
        <begin position="455"/>
        <end position="482"/>
    </location>
</feature>
<feature type="transmembrane region" description="Helical" evidence="1">
    <location>
        <begin position="886"/>
        <end position="908"/>
    </location>
</feature>
<feature type="transmembrane region" description="Helical" evidence="1">
    <location>
        <begin position="964"/>
        <end position="990"/>
    </location>
</feature>
<dbReference type="Gene3D" id="1.20.1640.10">
    <property type="entry name" value="Multidrug efflux transporter AcrB transmembrane domain"/>
    <property type="match status" value="2"/>
</dbReference>
<dbReference type="RefSeq" id="WP_153790401.1">
    <property type="nucleotide sequence ID" value="NZ_CP045915.1"/>
</dbReference>
<dbReference type="EMBL" id="CP045915">
    <property type="protein sequence ID" value="QGH33349.1"/>
    <property type="molecule type" value="Genomic_DNA"/>
</dbReference>
<proteinExistence type="predicted"/>
<protein>
    <submittedName>
        <fullName evidence="2">MMPL family transporter</fullName>
    </submittedName>
</protein>
<keyword evidence="1" id="KW-0812">Transmembrane</keyword>
<dbReference type="Gene3D" id="3.30.70.1430">
    <property type="entry name" value="Multidrug efflux transporter AcrB pore domain"/>
    <property type="match status" value="2"/>
</dbReference>
<dbReference type="PANTHER" id="PTHR32063">
    <property type="match status" value="1"/>
</dbReference>
<dbReference type="GO" id="GO:0005886">
    <property type="term" value="C:plasma membrane"/>
    <property type="evidence" value="ECO:0007669"/>
    <property type="project" value="TreeGrafter"/>
</dbReference>
<dbReference type="Gene3D" id="3.30.70.1320">
    <property type="entry name" value="Multidrug efflux transporter AcrB pore domain like"/>
    <property type="match status" value="1"/>
</dbReference>
<feature type="transmembrane region" description="Helical" evidence="1">
    <location>
        <begin position="356"/>
        <end position="376"/>
    </location>
</feature>
<sequence>MKWLRFIIERKILVSLLVVLIVVLGIQSILKLDRELLPSVNMDGAFVDIMAGDMSALDVEQTITNPLENEIKGIDGVENVSSTSYVGRSNVSITIETDRGDEVFQEVENTIHTVASSNDNIQDYQAGQFSTEGDYEFYLDLSGEDMVEITDFAENILEPRLENLPEVRDVALEGGYKQEIIVSFNRDKIMEQELDLQQIITTIQEINQEAAIGQFDGEEDTPSLRWHSALDSTSSIEDIPIQGQNEMIVLKDIAEVSLQPQESNSIVWKNGSKDFIMIQIGRVADVTQIEMAHAVRAEIKEIRDEGLINGFELHEVVAQADYVEDSLNGVTANILIGGILSIFILFLFLRNIRATFIIGFAIPTSILLTFIAMWLFDYSFNILTLIGLGLGIGMMVDSSIVILESIYRKKEQGFDKLEAILEGTKEVATAVIASMLTTIVVFVPIGLISGDIGRFMIILSMIVAITLVSSALISFTVIPTFAHRFLKIRKNHARTKDGWIINSYTKFAQWIVKKKRNSFAIISLFILILAGSLFLVSKIPMTIMPDMYNRYSELMIELEPGVSISEKNEVVQEINRELEAIQDVEANYAMDDGGLLFSIINLTTGDAITREQNQVNEEITKSLRELQDTQPIKSVQGTFSEGGGQPIQVMIKGDKLKELESIATDFSSELEEISGVVGVSHSGERASLDEVIELKDDAIRDSGLSSLYVRNYMEQAFLDMPIDEIVVENKEIPIQVEWANEIDKKDALLDMEVQTMEGNKTLSEFIRLNTTEIPNQITHDDGTRYVTISAELEGRDLGSVNRDVQQLIADFETPDSYQIETTGDLEQQQELMMEILLIIGIAIFLVYLVMAVQFDHLFHPIIVMSIIPMTIVGVILGLFFTQRELSALSAMGIIMLIGIVLNNAILFIDRTKQLRKEGYIVTEALVEAGRNRMRPIFMTSFTTAAGMLPLAITTGTSSNYQAPMATVIISGLLFATFITLLLIPAIYRLFSSNKKLQKDLKDETSMSA</sequence>
<accession>A0A5Q2TEY9</accession>
<evidence type="ECO:0000313" key="2">
    <source>
        <dbReference type="EMBL" id="QGH33349.1"/>
    </source>
</evidence>
<name>A0A5Q2TEY9_9BACI</name>